<evidence type="ECO:0000256" key="1">
    <source>
        <dbReference type="ARBA" id="ARBA00004141"/>
    </source>
</evidence>
<feature type="transmembrane region" description="Helical" evidence="6">
    <location>
        <begin position="191"/>
        <end position="210"/>
    </location>
</feature>
<feature type="transmembrane region" description="Helical" evidence="6">
    <location>
        <begin position="391"/>
        <end position="410"/>
    </location>
</feature>
<gene>
    <name evidence="8" type="ORF">Purlil1_6329</name>
</gene>
<protein>
    <recommendedName>
        <fullName evidence="7">Major facilitator superfamily (MFS) profile domain-containing protein</fullName>
    </recommendedName>
</protein>
<evidence type="ECO:0000313" key="9">
    <source>
        <dbReference type="Proteomes" id="UP001287286"/>
    </source>
</evidence>
<feature type="compositionally biased region" description="Polar residues" evidence="5">
    <location>
        <begin position="29"/>
        <end position="47"/>
    </location>
</feature>
<dbReference type="SUPFAM" id="SSF103473">
    <property type="entry name" value="MFS general substrate transporter"/>
    <property type="match status" value="1"/>
</dbReference>
<keyword evidence="9" id="KW-1185">Reference proteome</keyword>
<dbReference type="Gene3D" id="1.20.1720.10">
    <property type="entry name" value="Multidrug resistance protein D"/>
    <property type="match status" value="1"/>
</dbReference>
<dbReference type="InterPro" id="IPR020846">
    <property type="entry name" value="MFS_dom"/>
</dbReference>
<dbReference type="PANTHER" id="PTHR42718:SF11">
    <property type="entry name" value="MAJOR FACILITATOR SUPERFAMILY (MFS) PROFILE DOMAIN-CONTAINING PROTEIN"/>
    <property type="match status" value="1"/>
</dbReference>
<keyword evidence="3 6" id="KW-1133">Transmembrane helix</keyword>
<evidence type="ECO:0000313" key="8">
    <source>
        <dbReference type="EMBL" id="KAK4089340.1"/>
    </source>
</evidence>
<evidence type="ECO:0000256" key="3">
    <source>
        <dbReference type="ARBA" id="ARBA00022989"/>
    </source>
</evidence>
<feature type="domain" description="Major facilitator superfamily (MFS) profile" evidence="7">
    <location>
        <begin position="67"/>
        <end position="528"/>
    </location>
</feature>
<evidence type="ECO:0000256" key="4">
    <source>
        <dbReference type="ARBA" id="ARBA00023136"/>
    </source>
</evidence>
<feature type="transmembrane region" description="Helical" evidence="6">
    <location>
        <begin position="254"/>
        <end position="275"/>
    </location>
</feature>
<dbReference type="Pfam" id="PF07690">
    <property type="entry name" value="MFS_1"/>
    <property type="match status" value="1"/>
</dbReference>
<keyword evidence="4 6" id="KW-0472">Membrane</keyword>
<feature type="transmembrane region" description="Helical" evidence="6">
    <location>
        <begin position="132"/>
        <end position="150"/>
    </location>
</feature>
<evidence type="ECO:0000259" key="7">
    <source>
        <dbReference type="PROSITE" id="PS50850"/>
    </source>
</evidence>
<feature type="transmembrane region" description="Helical" evidence="6">
    <location>
        <begin position="363"/>
        <end position="384"/>
    </location>
</feature>
<name>A0ABR0BZF1_PURLI</name>
<feature type="transmembrane region" description="Helical" evidence="6">
    <location>
        <begin position="61"/>
        <end position="85"/>
    </location>
</feature>
<feature type="transmembrane region" description="Helical" evidence="6">
    <location>
        <begin position="463"/>
        <end position="484"/>
    </location>
</feature>
<dbReference type="EMBL" id="JAWRVI010000020">
    <property type="protein sequence ID" value="KAK4089340.1"/>
    <property type="molecule type" value="Genomic_DNA"/>
</dbReference>
<dbReference type="PANTHER" id="PTHR42718">
    <property type="entry name" value="MAJOR FACILITATOR SUPERFAMILY MULTIDRUG TRANSPORTER MFSC"/>
    <property type="match status" value="1"/>
</dbReference>
<reference evidence="8 9" key="1">
    <citation type="journal article" date="2024" name="Microbiol. Resour. Announc.">
        <title>Genome annotations for the ascomycete fungi Trichoderma harzianum, Trichoderma aggressivum, and Purpureocillium lilacinum.</title>
        <authorList>
            <person name="Beijen E.P.W."/>
            <person name="Ohm R.A."/>
        </authorList>
    </citation>
    <scope>NUCLEOTIDE SEQUENCE [LARGE SCALE GENOMIC DNA]</scope>
    <source>
        <strain evidence="8 9">CBS 150709</strain>
    </source>
</reference>
<dbReference type="Gene3D" id="1.20.1250.20">
    <property type="entry name" value="MFS general substrate transporter like domains"/>
    <property type="match status" value="1"/>
</dbReference>
<feature type="transmembrane region" description="Helical" evidence="6">
    <location>
        <begin position="287"/>
        <end position="308"/>
    </location>
</feature>
<evidence type="ECO:0000256" key="5">
    <source>
        <dbReference type="SAM" id="MobiDB-lite"/>
    </source>
</evidence>
<dbReference type="PROSITE" id="PS50850">
    <property type="entry name" value="MFS"/>
    <property type="match status" value="1"/>
</dbReference>
<sequence>MANYRLKQKVVQPSDANNRRADAPGAAITQHSGHQSSTSRGLESQTVEDLGRQRPTAFEHWWSEVGFVFTIVTSMMMSEYFIAGFNITLPPIVEALSIPPTSRTWPSAVTSLTTAALLQPFARLCDLWGGRLMLISGQTWLLGWSLISGFSTNAVMLIICRAMQGIGAAAFLPAGLSLLGRTYRPGPRKNLIFAVYGSFACIGFYIGILVGALSAEYLTWKWYFWIGSILCFVVITSGWLTIPEKAVDLETSATMDWIGAATIVPGLVLIVFALTDGGQAPNGWKTPYIYTTLLLGVGFLIAAVYVEGWVAAQPLLPPEMFKQTYMKRLMTALFCLYGTFGLFLFNASFYIESVARMRPILTAAWFTPFAMAGIILSVAGGFILHIVPNRILMIISCLGFLLSALLLALIPAQGVSGSTNLLYWGYVFPAMLGGSIGIDITFNVTNIFVTTAMPRKHQAAASGLLNSLLYLGVAFWLGISDLAVSEIQRQNTDKETESAVGYRIGFWIGVALSVLALCLMVTVKMGRAISTMTVDECTELETESS</sequence>
<comment type="subcellular location">
    <subcellularLocation>
        <location evidence="1">Membrane</location>
        <topology evidence="1">Multi-pass membrane protein</topology>
    </subcellularLocation>
</comment>
<evidence type="ECO:0000256" key="6">
    <source>
        <dbReference type="SAM" id="Phobius"/>
    </source>
</evidence>
<dbReference type="Proteomes" id="UP001287286">
    <property type="component" value="Unassembled WGS sequence"/>
</dbReference>
<feature type="transmembrane region" description="Helical" evidence="6">
    <location>
        <begin position="222"/>
        <end position="242"/>
    </location>
</feature>
<feature type="transmembrane region" description="Helical" evidence="6">
    <location>
        <begin position="329"/>
        <end position="351"/>
    </location>
</feature>
<keyword evidence="2 6" id="KW-0812">Transmembrane</keyword>
<accession>A0ABR0BZF1</accession>
<comment type="caution">
    <text evidence="8">The sequence shown here is derived from an EMBL/GenBank/DDBJ whole genome shotgun (WGS) entry which is preliminary data.</text>
</comment>
<feature type="transmembrane region" description="Helical" evidence="6">
    <location>
        <begin position="422"/>
        <end position="442"/>
    </location>
</feature>
<evidence type="ECO:0000256" key="2">
    <source>
        <dbReference type="ARBA" id="ARBA00022692"/>
    </source>
</evidence>
<proteinExistence type="predicted"/>
<feature type="region of interest" description="Disordered" evidence="5">
    <location>
        <begin position="1"/>
        <end position="48"/>
    </location>
</feature>
<dbReference type="InterPro" id="IPR011701">
    <property type="entry name" value="MFS"/>
</dbReference>
<feature type="transmembrane region" description="Helical" evidence="6">
    <location>
        <begin position="504"/>
        <end position="523"/>
    </location>
</feature>
<organism evidence="8 9">
    <name type="scientific">Purpureocillium lilacinum</name>
    <name type="common">Paecilomyces lilacinus</name>
    <dbReference type="NCBI Taxonomy" id="33203"/>
    <lineage>
        <taxon>Eukaryota</taxon>
        <taxon>Fungi</taxon>
        <taxon>Dikarya</taxon>
        <taxon>Ascomycota</taxon>
        <taxon>Pezizomycotina</taxon>
        <taxon>Sordariomycetes</taxon>
        <taxon>Hypocreomycetidae</taxon>
        <taxon>Hypocreales</taxon>
        <taxon>Ophiocordycipitaceae</taxon>
        <taxon>Purpureocillium</taxon>
    </lineage>
</organism>
<dbReference type="InterPro" id="IPR036259">
    <property type="entry name" value="MFS_trans_sf"/>
</dbReference>